<dbReference type="AlphaFoldDB" id="E2AT76"/>
<feature type="non-terminal residue" evidence="1">
    <location>
        <position position="92"/>
    </location>
</feature>
<name>E2AT76_CAMFO</name>
<keyword evidence="2" id="KW-1185">Reference proteome</keyword>
<reference evidence="1 2" key="1">
    <citation type="journal article" date="2010" name="Science">
        <title>Genomic comparison of the ants Camponotus floridanus and Harpegnathos saltator.</title>
        <authorList>
            <person name="Bonasio R."/>
            <person name="Zhang G."/>
            <person name="Ye C."/>
            <person name="Mutti N.S."/>
            <person name="Fang X."/>
            <person name="Qin N."/>
            <person name="Donahue G."/>
            <person name="Yang P."/>
            <person name="Li Q."/>
            <person name="Li C."/>
            <person name="Zhang P."/>
            <person name="Huang Z."/>
            <person name="Berger S.L."/>
            <person name="Reinberg D."/>
            <person name="Wang J."/>
            <person name="Liebig J."/>
        </authorList>
    </citation>
    <scope>NUCLEOTIDE SEQUENCE [LARGE SCALE GENOMIC DNA]</scope>
    <source>
        <strain evidence="2">C129</strain>
    </source>
</reference>
<organism evidence="2">
    <name type="scientific">Camponotus floridanus</name>
    <name type="common">Florida carpenter ant</name>
    <dbReference type="NCBI Taxonomy" id="104421"/>
    <lineage>
        <taxon>Eukaryota</taxon>
        <taxon>Metazoa</taxon>
        <taxon>Ecdysozoa</taxon>
        <taxon>Arthropoda</taxon>
        <taxon>Hexapoda</taxon>
        <taxon>Insecta</taxon>
        <taxon>Pterygota</taxon>
        <taxon>Neoptera</taxon>
        <taxon>Endopterygota</taxon>
        <taxon>Hymenoptera</taxon>
        <taxon>Apocrita</taxon>
        <taxon>Aculeata</taxon>
        <taxon>Formicoidea</taxon>
        <taxon>Formicidae</taxon>
        <taxon>Formicinae</taxon>
        <taxon>Camponotus</taxon>
    </lineage>
</organism>
<proteinExistence type="predicted"/>
<evidence type="ECO:0000313" key="1">
    <source>
        <dbReference type="EMBL" id="EFN63361.1"/>
    </source>
</evidence>
<sequence length="92" mass="10820">LITFLPLILEDIVPKLSENFNKWKIILLLIKMLKITLSPKITPNMLDDLQVTIKKHHELLIKEFSVPLIPKDHIIMHYPAIIKKMGLPRAYW</sequence>
<dbReference type="EMBL" id="GL442542">
    <property type="protein sequence ID" value="EFN63361.1"/>
    <property type="molecule type" value="Genomic_DNA"/>
</dbReference>
<accession>E2AT76</accession>
<dbReference type="Proteomes" id="UP000000311">
    <property type="component" value="Unassembled WGS sequence"/>
</dbReference>
<feature type="non-terminal residue" evidence="1">
    <location>
        <position position="1"/>
    </location>
</feature>
<evidence type="ECO:0000313" key="2">
    <source>
        <dbReference type="Proteomes" id="UP000000311"/>
    </source>
</evidence>
<dbReference type="InParanoid" id="E2AT76"/>
<protein>
    <submittedName>
        <fullName evidence="1">Uncharacterized protein</fullName>
    </submittedName>
</protein>
<gene>
    <name evidence="1" type="ORF">EAG_10579</name>
</gene>